<dbReference type="InterPro" id="IPR009057">
    <property type="entry name" value="Homeodomain-like_sf"/>
</dbReference>
<keyword evidence="1 2" id="KW-0238">DNA-binding</keyword>
<evidence type="ECO:0000256" key="1">
    <source>
        <dbReference type="ARBA" id="ARBA00023125"/>
    </source>
</evidence>
<dbReference type="PROSITE" id="PS50977">
    <property type="entry name" value="HTH_TETR_2"/>
    <property type="match status" value="1"/>
</dbReference>
<dbReference type="PANTHER" id="PTHR43479:SF11">
    <property type="entry name" value="ACREF_ENVCD OPERON REPRESSOR-RELATED"/>
    <property type="match status" value="1"/>
</dbReference>
<feature type="domain" description="HTH tetR-type" evidence="3">
    <location>
        <begin position="8"/>
        <end position="68"/>
    </location>
</feature>
<dbReference type="Pfam" id="PF00440">
    <property type="entry name" value="TetR_N"/>
    <property type="match status" value="1"/>
</dbReference>
<dbReference type="PROSITE" id="PS01081">
    <property type="entry name" value="HTH_TETR_1"/>
    <property type="match status" value="1"/>
</dbReference>
<keyword evidence="5" id="KW-1185">Reference proteome</keyword>
<evidence type="ECO:0000313" key="4">
    <source>
        <dbReference type="EMBL" id="KXL53284.1"/>
    </source>
</evidence>
<dbReference type="PANTHER" id="PTHR43479">
    <property type="entry name" value="ACREF/ENVCD OPERON REPRESSOR-RELATED"/>
    <property type="match status" value="1"/>
</dbReference>
<dbReference type="Proteomes" id="UP000070539">
    <property type="component" value="Unassembled WGS sequence"/>
</dbReference>
<name>A0A136WFK6_9FIRM</name>
<dbReference type="RefSeq" id="WP_066086137.1">
    <property type="nucleotide sequence ID" value="NZ_LRVM01000003.1"/>
</dbReference>
<evidence type="ECO:0000256" key="2">
    <source>
        <dbReference type="PROSITE-ProRule" id="PRU00335"/>
    </source>
</evidence>
<sequence length="209" mass="23934">MRKVKEHDERKNEIIDTAQKLFSTKGYGQCSVNEILTEIGIAKGTFYHYFKSKEEVLDAIIERTTEIIISRAEAAATVKNLSPLDKLMKIFLAIRIENEMDSALLEEMHKAENALMHQKSLRCVVTQLTPILVKVIEEGNKTGIFHAEFPKEYMQIFLASALTLLDEGIFQIEPTQQQIMFQALITLLSKMLNIESNLLLEKAALYWQQ</sequence>
<dbReference type="EMBL" id="LRVM01000003">
    <property type="protein sequence ID" value="KXL53284.1"/>
    <property type="molecule type" value="Genomic_DNA"/>
</dbReference>
<dbReference type="InterPro" id="IPR023772">
    <property type="entry name" value="DNA-bd_HTH_TetR-type_CS"/>
</dbReference>
<reference evidence="4 5" key="1">
    <citation type="submission" date="2016-01" db="EMBL/GenBank/DDBJ databases">
        <title>Genome sequence of Clostridium neopropionicum X4, DSM-3847.</title>
        <authorList>
            <person name="Poehlein A."/>
            <person name="Beck M.H."/>
            <person name="Bengelsdorf F.R."/>
            <person name="Daniel R."/>
            <person name="Duerre P."/>
        </authorList>
    </citation>
    <scope>NUCLEOTIDE SEQUENCE [LARGE SCALE GENOMIC DNA]</scope>
    <source>
        <strain evidence="4 5">DSM-3847</strain>
    </source>
</reference>
<accession>A0A136WFK6</accession>
<feature type="DNA-binding region" description="H-T-H motif" evidence="2">
    <location>
        <begin position="31"/>
        <end position="50"/>
    </location>
</feature>
<dbReference type="GO" id="GO:0003677">
    <property type="term" value="F:DNA binding"/>
    <property type="evidence" value="ECO:0007669"/>
    <property type="project" value="UniProtKB-UniRule"/>
</dbReference>
<evidence type="ECO:0000259" key="3">
    <source>
        <dbReference type="PROSITE" id="PS50977"/>
    </source>
</evidence>
<comment type="caution">
    <text evidence="4">The sequence shown here is derived from an EMBL/GenBank/DDBJ whole genome shotgun (WGS) entry which is preliminary data.</text>
</comment>
<gene>
    <name evidence="4" type="primary">ethR</name>
    <name evidence="4" type="ORF">CLNEO_12550</name>
</gene>
<proteinExistence type="predicted"/>
<dbReference type="InterPro" id="IPR050624">
    <property type="entry name" value="HTH-type_Tx_Regulator"/>
</dbReference>
<dbReference type="AlphaFoldDB" id="A0A136WFK6"/>
<dbReference type="Gene3D" id="1.10.357.10">
    <property type="entry name" value="Tetracycline Repressor, domain 2"/>
    <property type="match status" value="1"/>
</dbReference>
<dbReference type="STRING" id="36847.CLNEO_12550"/>
<dbReference type="OrthoDB" id="9785164at2"/>
<dbReference type="SUPFAM" id="SSF46689">
    <property type="entry name" value="Homeodomain-like"/>
    <property type="match status" value="1"/>
</dbReference>
<protein>
    <submittedName>
        <fullName evidence="4">HTH-type transcriptional regulator EthR</fullName>
    </submittedName>
</protein>
<dbReference type="PATRIC" id="fig|36847.3.peg.1455"/>
<dbReference type="InterPro" id="IPR001647">
    <property type="entry name" value="HTH_TetR"/>
</dbReference>
<evidence type="ECO:0000313" key="5">
    <source>
        <dbReference type="Proteomes" id="UP000070539"/>
    </source>
</evidence>
<organism evidence="4 5">
    <name type="scientific">Anaerotignum neopropionicum</name>
    <dbReference type="NCBI Taxonomy" id="36847"/>
    <lineage>
        <taxon>Bacteria</taxon>
        <taxon>Bacillati</taxon>
        <taxon>Bacillota</taxon>
        <taxon>Clostridia</taxon>
        <taxon>Lachnospirales</taxon>
        <taxon>Anaerotignaceae</taxon>
        <taxon>Anaerotignum</taxon>
    </lineage>
</organism>
<dbReference type="Pfam" id="PF21303">
    <property type="entry name" value="TetR_C_39"/>
    <property type="match status" value="1"/>
</dbReference>
<dbReference type="InterPro" id="IPR049149">
    <property type="entry name" value="TetR/AcrR_C"/>
</dbReference>
<dbReference type="PRINTS" id="PR00455">
    <property type="entry name" value="HTHTETR"/>
</dbReference>